<feature type="transmembrane region" description="Helical" evidence="12">
    <location>
        <begin position="37"/>
        <end position="62"/>
    </location>
</feature>
<keyword evidence="6 12" id="KW-0915">Sodium</keyword>
<feature type="binding site" evidence="12">
    <location>
        <position position="84"/>
    </location>
    <ligand>
        <name>Na(+)</name>
        <dbReference type="ChEBI" id="CHEBI:29101"/>
        <note>structural</note>
    </ligand>
</feature>
<dbReference type="RefSeq" id="WP_016418331.1">
    <property type="nucleotide sequence ID" value="NZ_AUAB01000005.1"/>
</dbReference>
<evidence type="ECO:0000256" key="2">
    <source>
        <dbReference type="ARBA" id="ARBA00022475"/>
    </source>
</evidence>
<dbReference type="OrthoDB" id="9806299at2"/>
<keyword evidence="3" id="KW-0997">Cell inner membrane</keyword>
<feature type="transmembrane region" description="Helical" evidence="12">
    <location>
        <begin position="74"/>
        <end position="94"/>
    </location>
</feature>
<evidence type="ECO:0000256" key="8">
    <source>
        <dbReference type="ARBA" id="ARBA00023136"/>
    </source>
</evidence>
<comment type="activity regulation">
    <text evidence="12">Na(+) is not transported, but it plays an essential structural role and its presence is essential for fluoride channel function.</text>
</comment>
<evidence type="ECO:0000256" key="9">
    <source>
        <dbReference type="ARBA" id="ARBA00023303"/>
    </source>
</evidence>
<keyword evidence="14" id="KW-1185">Reference proteome</keyword>
<feature type="transmembrane region" description="Helical" evidence="12">
    <location>
        <begin position="106"/>
        <end position="126"/>
    </location>
</feature>
<dbReference type="PANTHER" id="PTHR28259">
    <property type="entry name" value="FLUORIDE EXPORT PROTEIN 1-RELATED"/>
    <property type="match status" value="1"/>
</dbReference>
<evidence type="ECO:0000256" key="10">
    <source>
        <dbReference type="ARBA" id="ARBA00035120"/>
    </source>
</evidence>
<dbReference type="EMBL" id="ASTJ01000039">
    <property type="protein sequence ID" value="EPC00741.1"/>
    <property type="molecule type" value="Genomic_DNA"/>
</dbReference>
<feature type="binding site" evidence="12">
    <location>
        <position position="81"/>
    </location>
    <ligand>
        <name>Na(+)</name>
        <dbReference type="ChEBI" id="CHEBI:29101"/>
        <note>structural</note>
    </ligand>
</feature>
<evidence type="ECO:0000256" key="11">
    <source>
        <dbReference type="ARBA" id="ARBA00035585"/>
    </source>
</evidence>
<dbReference type="PANTHER" id="PTHR28259:SF1">
    <property type="entry name" value="FLUORIDE EXPORT PROTEIN 1-RELATED"/>
    <property type="match status" value="1"/>
</dbReference>
<dbReference type="AlphaFoldDB" id="S2L7L6"/>
<accession>S2L7L6</accession>
<protein>
    <recommendedName>
        <fullName evidence="12">Fluoride-specific ion channel FluC</fullName>
    </recommendedName>
</protein>
<gene>
    <name evidence="12" type="primary">fluC</name>
    <name evidence="12" type="synonym">crcB</name>
    <name evidence="13" type="ORF">L861_13195</name>
</gene>
<dbReference type="GO" id="GO:0046872">
    <property type="term" value="F:metal ion binding"/>
    <property type="evidence" value="ECO:0007669"/>
    <property type="project" value="UniProtKB-KW"/>
</dbReference>
<keyword evidence="5 12" id="KW-1133">Transmembrane helix</keyword>
<keyword evidence="9 12" id="KW-0407">Ion channel</keyword>
<proteinExistence type="inferred from homology"/>
<feature type="transmembrane region" description="Helical" evidence="12">
    <location>
        <begin position="6"/>
        <end position="25"/>
    </location>
</feature>
<comment type="subcellular location">
    <subcellularLocation>
        <location evidence="1 12">Cell membrane</location>
        <topology evidence="1 12">Multi-pass membrane protein</topology>
    </subcellularLocation>
</comment>
<dbReference type="PATRIC" id="fig|1121939.11.peg.3818"/>
<organism evidence="13 14">
    <name type="scientific">Litchfieldella anticariensis (strain DSM 16096 / CECT 5854 / CIP 108499 / LMG 22089 / FP35)</name>
    <name type="common">Halomonas anticariensis</name>
    <dbReference type="NCBI Taxonomy" id="1121939"/>
    <lineage>
        <taxon>Bacteria</taxon>
        <taxon>Pseudomonadati</taxon>
        <taxon>Pseudomonadota</taxon>
        <taxon>Gammaproteobacteria</taxon>
        <taxon>Oceanospirillales</taxon>
        <taxon>Halomonadaceae</taxon>
        <taxon>Litchfieldella</taxon>
    </lineage>
</organism>
<comment type="similarity">
    <text evidence="10 12">Belongs to the fluoride channel Fluc/FEX (TC 1.A.43) family.</text>
</comment>
<keyword evidence="7 12" id="KW-0406">Ion transport</keyword>
<keyword evidence="8 12" id="KW-0472">Membrane</keyword>
<dbReference type="Pfam" id="PF02537">
    <property type="entry name" value="CRCB"/>
    <property type="match status" value="1"/>
</dbReference>
<comment type="function">
    <text evidence="12">Fluoride-specific ion channel. Important for reducing fluoride concentration in the cell, thus reducing its toxicity.</text>
</comment>
<comment type="caution">
    <text evidence="13">The sequence shown here is derived from an EMBL/GenBank/DDBJ whole genome shotgun (WGS) entry which is preliminary data.</text>
</comment>
<dbReference type="GO" id="GO:0062054">
    <property type="term" value="F:fluoride channel activity"/>
    <property type="evidence" value="ECO:0007669"/>
    <property type="project" value="UniProtKB-UniRule"/>
</dbReference>
<evidence type="ECO:0000256" key="1">
    <source>
        <dbReference type="ARBA" id="ARBA00004651"/>
    </source>
</evidence>
<dbReference type="eggNOG" id="COG0239">
    <property type="taxonomic scope" value="Bacteria"/>
</dbReference>
<keyword evidence="12" id="KW-0479">Metal-binding</keyword>
<keyword evidence="2 12" id="KW-1003">Cell membrane</keyword>
<evidence type="ECO:0000256" key="12">
    <source>
        <dbReference type="HAMAP-Rule" id="MF_00454"/>
    </source>
</evidence>
<evidence type="ECO:0000256" key="7">
    <source>
        <dbReference type="ARBA" id="ARBA00023065"/>
    </source>
</evidence>
<evidence type="ECO:0000313" key="14">
    <source>
        <dbReference type="Proteomes" id="UP000014463"/>
    </source>
</evidence>
<reference evidence="13 14" key="1">
    <citation type="journal article" date="2013" name="Genome Announc.">
        <title>Draft genome sequence of the moderately halophilic gammaproteobacterium Halomonas anticariensis FP35.</title>
        <authorList>
            <person name="Tahrioui A."/>
            <person name="Quesada E."/>
            <person name="Llamas I."/>
        </authorList>
    </citation>
    <scope>NUCLEOTIDE SEQUENCE [LARGE SCALE GENOMIC DNA]</scope>
    <source>
        <strain evidence="14">DSM 16096 / CECT 5854 / LMG 22089 / FP35</strain>
    </source>
</reference>
<dbReference type="NCBIfam" id="TIGR00494">
    <property type="entry name" value="crcB"/>
    <property type="match status" value="1"/>
</dbReference>
<evidence type="ECO:0000313" key="13">
    <source>
        <dbReference type="EMBL" id="EPC00741.1"/>
    </source>
</evidence>
<comment type="catalytic activity">
    <reaction evidence="11">
        <text>fluoride(in) = fluoride(out)</text>
        <dbReference type="Rhea" id="RHEA:76159"/>
        <dbReference type="ChEBI" id="CHEBI:17051"/>
    </reaction>
    <physiologicalReaction direction="left-to-right" evidence="11">
        <dbReference type="Rhea" id="RHEA:76160"/>
    </physiologicalReaction>
</comment>
<dbReference type="STRING" id="1121939.L861_13195"/>
<dbReference type="GO" id="GO:0005886">
    <property type="term" value="C:plasma membrane"/>
    <property type="evidence" value="ECO:0007669"/>
    <property type="project" value="UniProtKB-SubCell"/>
</dbReference>
<evidence type="ECO:0000256" key="4">
    <source>
        <dbReference type="ARBA" id="ARBA00022692"/>
    </source>
</evidence>
<evidence type="ECO:0000256" key="5">
    <source>
        <dbReference type="ARBA" id="ARBA00022989"/>
    </source>
</evidence>
<keyword evidence="4 12" id="KW-0812">Transmembrane</keyword>
<dbReference type="HAMAP" id="MF_00454">
    <property type="entry name" value="FluC"/>
    <property type="match status" value="1"/>
</dbReference>
<evidence type="ECO:0000256" key="3">
    <source>
        <dbReference type="ARBA" id="ARBA00022519"/>
    </source>
</evidence>
<dbReference type="GO" id="GO:0140114">
    <property type="term" value="P:cellular detoxification of fluoride"/>
    <property type="evidence" value="ECO:0007669"/>
    <property type="project" value="UniProtKB-UniRule"/>
</dbReference>
<keyword evidence="12" id="KW-0813">Transport</keyword>
<name>S2L7L6_LITA3</name>
<dbReference type="Proteomes" id="UP000014463">
    <property type="component" value="Unassembled WGS sequence"/>
</dbReference>
<sequence length="138" mass="14854">MHAYFVNLSAVLLGSAIGGVARFWASALVGRWLGPRFPWGTLVVNISGSMLVGVLVSGMRTLETVVSLSSAEELLIVGVCGSYTTVSSFALQTFDLTRESRWRAACINVVTSFALCLLGIWLGWWLGSTLAFWMMGSA</sequence>
<evidence type="ECO:0000256" key="6">
    <source>
        <dbReference type="ARBA" id="ARBA00023053"/>
    </source>
</evidence>
<dbReference type="InterPro" id="IPR003691">
    <property type="entry name" value="FluC"/>
</dbReference>